<evidence type="ECO:0000313" key="3">
    <source>
        <dbReference type="Proteomes" id="UP000246702"/>
    </source>
</evidence>
<dbReference type="GeneID" id="37119591"/>
<gene>
    <name evidence="2" type="ORF">BO94DRAFT_627896</name>
</gene>
<evidence type="ECO:0000256" key="1">
    <source>
        <dbReference type="SAM" id="MobiDB-lite"/>
    </source>
</evidence>
<dbReference type="OrthoDB" id="76567at2759"/>
<name>A0A317VE06_9EURO</name>
<sequence>MTEISTKTMPTPYVTPNTSSLAMTGQYPPQTFRGLKDCDHAVMTLWERLRQRDANQFLSFKHVSEKSFRALAENRGQLHATIRMTYFPDIETLIIKVVTVPHEKAHRSFTDQAVVSLATMGVDLDERELTGAAIYTAPSRSQKEGDSTYKNGLLRPRDTDWPHWVIESGVLESLPRLRQDVNWWIGYSGGKVLLALIFKVSREAKTLTIEEYFPRPRSGPSTRAQAAAGGPSFVPQLISITVVNMRNNTPHYPGALSGPGVQQDSW</sequence>
<dbReference type="Proteomes" id="UP000246702">
    <property type="component" value="Unassembled WGS sequence"/>
</dbReference>
<dbReference type="AlphaFoldDB" id="A0A317VE06"/>
<comment type="caution">
    <text evidence="2">The sequence shown here is derived from an EMBL/GenBank/DDBJ whole genome shotgun (WGS) entry which is preliminary data.</text>
</comment>
<evidence type="ECO:0000313" key="2">
    <source>
        <dbReference type="EMBL" id="PWY72185.1"/>
    </source>
</evidence>
<accession>A0A317VE06</accession>
<feature type="region of interest" description="Disordered" evidence="1">
    <location>
        <begin position="1"/>
        <end position="22"/>
    </location>
</feature>
<keyword evidence="3" id="KW-1185">Reference proteome</keyword>
<protein>
    <submittedName>
        <fullName evidence="2">Uncharacterized protein</fullName>
    </submittedName>
</protein>
<organism evidence="2 3">
    <name type="scientific">Aspergillus sclerotioniger CBS 115572</name>
    <dbReference type="NCBI Taxonomy" id="1450535"/>
    <lineage>
        <taxon>Eukaryota</taxon>
        <taxon>Fungi</taxon>
        <taxon>Dikarya</taxon>
        <taxon>Ascomycota</taxon>
        <taxon>Pezizomycotina</taxon>
        <taxon>Eurotiomycetes</taxon>
        <taxon>Eurotiomycetidae</taxon>
        <taxon>Eurotiales</taxon>
        <taxon>Aspergillaceae</taxon>
        <taxon>Aspergillus</taxon>
        <taxon>Aspergillus subgen. Circumdati</taxon>
    </lineage>
</organism>
<proteinExistence type="predicted"/>
<reference evidence="2 3" key="1">
    <citation type="submission" date="2016-12" db="EMBL/GenBank/DDBJ databases">
        <title>The genomes of Aspergillus section Nigri reveals drivers in fungal speciation.</title>
        <authorList>
            <consortium name="DOE Joint Genome Institute"/>
            <person name="Vesth T.C."/>
            <person name="Nybo J."/>
            <person name="Theobald S."/>
            <person name="Brandl J."/>
            <person name="Frisvad J.C."/>
            <person name="Nielsen K.F."/>
            <person name="Lyhne E.K."/>
            <person name="Kogle M.E."/>
            <person name="Kuo A."/>
            <person name="Riley R."/>
            <person name="Clum A."/>
            <person name="Nolan M."/>
            <person name="Lipzen A."/>
            <person name="Salamov A."/>
            <person name="Henrissat B."/>
            <person name="Wiebenga A."/>
            <person name="De Vries R.P."/>
            <person name="Grigoriev I.V."/>
            <person name="Mortensen U.H."/>
            <person name="Andersen M.R."/>
            <person name="Baker S.E."/>
        </authorList>
    </citation>
    <scope>NUCLEOTIDE SEQUENCE [LARGE SCALE GENOMIC DNA]</scope>
    <source>
        <strain evidence="2 3">CBS 115572</strain>
    </source>
</reference>
<dbReference type="RefSeq" id="XP_025463138.1">
    <property type="nucleotide sequence ID" value="XM_025617448.1"/>
</dbReference>
<dbReference type="EMBL" id="MSFK01000034">
    <property type="protein sequence ID" value="PWY72185.1"/>
    <property type="molecule type" value="Genomic_DNA"/>
</dbReference>